<evidence type="ECO:0000313" key="3">
    <source>
        <dbReference type="Proteomes" id="UP000238762"/>
    </source>
</evidence>
<comment type="caution">
    <text evidence="2">The sequence shown here is derived from an EMBL/GenBank/DDBJ whole genome shotgun (WGS) entry which is preliminary data.</text>
</comment>
<reference evidence="2 3" key="2">
    <citation type="submission" date="2018-03" db="EMBL/GenBank/DDBJ databases">
        <title>The ancient ancestry and fast evolution of plastids.</title>
        <authorList>
            <person name="Moore K.R."/>
            <person name="Magnabosco C."/>
            <person name="Momper L."/>
            <person name="Gold D.A."/>
            <person name="Bosak T."/>
            <person name="Fournier G.P."/>
        </authorList>
    </citation>
    <scope>NUCLEOTIDE SEQUENCE [LARGE SCALE GENOMIC DNA]</scope>
    <source>
        <strain evidence="2 3">CCAP 1448/3</strain>
    </source>
</reference>
<sequence length="172" mass="19087">MNFRSDFRNTPSKWVVIILSALSFWLSASLVIDLLIMPTLYATGMMSQDGFATAGYTIFGIFNRVELVCAALILTGLLALQNQYAVVGKSWQNLIVLAAILLDIVLGYTYFLTPHMSALGMKLNLFDTANSIPNSMNQMHTGYWLLEIAKIVIVAILLKLVYRQQSAEAKMG</sequence>
<dbReference type="EMBL" id="PVWJ01000003">
    <property type="protein sequence ID" value="PSB05132.1"/>
    <property type="molecule type" value="Genomic_DNA"/>
</dbReference>
<accession>A0A2T1CA37</accession>
<feature type="transmembrane region" description="Helical" evidence="1">
    <location>
        <begin position="12"/>
        <end position="36"/>
    </location>
</feature>
<evidence type="ECO:0000313" key="2">
    <source>
        <dbReference type="EMBL" id="PSB05132.1"/>
    </source>
</evidence>
<evidence type="ECO:0000256" key="1">
    <source>
        <dbReference type="SAM" id="Phobius"/>
    </source>
</evidence>
<evidence type="ECO:0008006" key="4">
    <source>
        <dbReference type="Google" id="ProtNLM"/>
    </source>
</evidence>
<feature type="transmembrane region" description="Helical" evidence="1">
    <location>
        <begin position="143"/>
        <end position="162"/>
    </location>
</feature>
<proteinExistence type="predicted"/>
<protein>
    <recommendedName>
        <fullName evidence="4">DUF4149 domain-containing protein</fullName>
    </recommendedName>
</protein>
<feature type="transmembrane region" description="Helical" evidence="1">
    <location>
        <begin position="91"/>
        <end position="111"/>
    </location>
</feature>
<dbReference type="OrthoDB" id="463671at2"/>
<dbReference type="RefSeq" id="WP_106286819.1">
    <property type="nucleotide sequence ID" value="NZ_CAWNTC010000123.1"/>
</dbReference>
<keyword evidence="3" id="KW-1185">Reference proteome</keyword>
<dbReference type="Proteomes" id="UP000238762">
    <property type="component" value="Unassembled WGS sequence"/>
</dbReference>
<feature type="transmembrane region" description="Helical" evidence="1">
    <location>
        <begin position="56"/>
        <end position="79"/>
    </location>
</feature>
<keyword evidence="1" id="KW-0472">Membrane</keyword>
<name>A0A2T1CA37_9CYAN</name>
<keyword evidence="1" id="KW-0812">Transmembrane</keyword>
<gene>
    <name evidence="2" type="ORF">C7B64_00890</name>
</gene>
<reference evidence="2 3" key="1">
    <citation type="submission" date="2018-02" db="EMBL/GenBank/DDBJ databases">
        <authorList>
            <person name="Cohen D.B."/>
            <person name="Kent A.D."/>
        </authorList>
    </citation>
    <scope>NUCLEOTIDE SEQUENCE [LARGE SCALE GENOMIC DNA]</scope>
    <source>
        <strain evidence="2 3">CCAP 1448/3</strain>
    </source>
</reference>
<keyword evidence="1" id="KW-1133">Transmembrane helix</keyword>
<organism evidence="2 3">
    <name type="scientific">Merismopedia glauca CCAP 1448/3</name>
    <dbReference type="NCBI Taxonomy" id="1296344"/>
    <lineage>
        <taxon>Bacteria</taxon>
        <taxon>Bacillati</taxon>
        <taxon>Cyanobacteriota</taxon>
        <taxon>Cyanophyceae</taxon>
        <taxon>Synechococcales</taxon>
        <taxon>Merismopediaceae</taxon>
        <taxon>Merismopedia</taxon>
    </lineage>
</organism>
<dbReference type="AlphaFoldDB" id="A0A2T1CA37"/>